<dbReference type="EMBL" id="KJ095705">
    <property type="protein sequence ID" value="AIA99589.1"/>
    <property type="molecule type" value="Genomic_DNA"/>
</dbReference>
<sequence length="541" mass="60044">MTTEFYIYVAGLALVCFYAAVRLRFELQMMQQNSYRTSRYLRWLRTDHYSTARVVALLMALVVAVFSFTRWGLYATGAIAVLALYQGIRGLRIKYKKPLVFTARAIRIFVVGLILLAAVVAISWILWGIVWALFAGMALAALSPLWIIAAVVILMPVERAINRRYIDDARRILRSMPRLTVIGITGSYGKTSTKHYLYRILSEKFSVVMTPGSFNTTLGVVRTIREHLKPFHEVFIVEMGAKQPGDIAEICDLVHPSIGIITAVGEQHLESFKTIENVQRTKFELADALPHDGVAILNDDFEYIADRRVTNVERIFRYTSGTSGATNKADYRVTDVKYGRDETTFRIETPDGGKTEPFTTKLAGIHNLSNILAGYIAGKTLGMTEAEMRYAIGGIEQVEHRLNIKHTSGGITVIDDAFNSNPHGAAMALDVLAGFTDGRRIVVTPGMIELGAKQEHYNREFGKQLAEACDIAVVVGEYNRNAILAGFAEGKAELARGNISLAENKTAVAVATFADASRHIREMAKPGDTILYENDLPDTFK</sequence>
<protein>
    <submittedName>
        <fullName evidence="7">UDP-N-acetylmuramoyl-tripeptide-D-alanyl-D-alanine ligase</fullName>
    </submittedName>
</protein>
<keyword evidence="2" id="KW-0547">Nucleotide-binding</keyword>
<feature type="domain" description="Mur ligase C-terminal" evidence="5">
    <location>
        <begin position="400"/>
        <end position="531"/>
    </location>
</feature>
<keyword evidence="4" id="KW-1133">Transmembrane helix</keyword>
<evidence type="ECO:0000313" key="7">
    <source>
        <dbReference type="EMBL" id="AIA99589.1"/>
    </source>
</evidence>
<proteinExistence type="predicted"/>
<dbReference type="InterPro" id="IPR004101">
    <property type="entry name" value="Mur_ligase_C"/>
</dbReference>
<dbReference type="Gene3D" id="3.40.1190.10">
    <property type="entry name" value="Mur-like, catalytic domain"/>
    <property type="match status" value="1"/>
</dbReference>
<feature type="transmembrane region" description="Helical" evidence="4">
    <location>
        <begin position="133"/>
        <end position="155"/>
    </location>
</feature>
<reference evidence="7" key="1">
    <citation type="journal article" date="2014" name="Microb. Ecol.">
        <title>Phylogenetic and Functional Analysis of Gut Microbiota of a Fungus-Growing Higher Termite: Bacteroidetes from Higher Termites Are a Rich Source of beta-Glucosidase Genes.</title>
        <authorList>
            <person name="Zhang M."/>
            <person name="Liu N."/>
            <person name="Qian C."/>
            <person name="Wang Q."/>
            <person name="Wang Q."/>
            <person name="Long Y."/>
            <person name="Huang Y."/>
            <person name="Zhou Z."/>
            <person name="Yan X."/>
        </authorList>
    </citation>
    <scope>NUCLEOTIDE SEQUENCE</scope>
</reference>
<evidence type="ECO:0000256" key="1">
    <source>
        <dbReference type="ARBA" id="ARBA00022598"/>
    </source>
</evidence>
<feature type="transmembrane region" description="Helical" evidence="4">
    <location>
        <begin position="6"/>
        <end position="25"/>
    </location>
</feature>
<evidence type="ECO:0000256" key="3">
    <source>
        <dbReference type="ARBA" id="ARBA00022840"/>
    </source>
</evidence>
<feature type="domain" description="Mur ligase central" evidence="6">
    <location>
        <begin position="184"/>
        <end position="377"/>
    </location>
</feature>
<dbReference type="InterPro" id="IPR036615">
    <property type="entry name" value="Mur_ligase_C_dom_sf"/>
</dbReference>
<feature type="transmembrane region" description="Helical" evidence="4">
    <location>
        <begin position="108"/>
        <end position="127"/>
    </location>
</feature>
<dbReference type="PANTHER" id="PTHR43024:SF1">
    <property type="entry name" value="UDP-N-ACETYLMURAMOYL-TRIPEPTIDE--D-ALANYL-D-ALANINE LIGASE"/>
    <property type="match status" value="1"/>
</dbReference>
<feature type="transmembrane region" description="Helical" evidence="4">
    <location>
        <begin position="46"/>
        <end position="65"/>
    </location>
</feature>
<keyword evidence="4" id="KW-0812">Transmembrane</keyword>
<keyword evidence="1 7" id="KW-0436">Ligase</keyword>
<dbReference type="InterPro" id="IPR051046">
    <property type="entry name" value="MurCDEF_CellWall_CoF430Synth"/>
</dbReference>
<keyword evidence="3" id="KW-0067">ATP-binding</keyword>
<keyword evidence="4" id="KW-0472">Membrane</keyword>
<evidence type="ECO:0000256" key="4">
    <source>
        <dbReference type="SAM" id="Phobius"/>
    </source>
</evidence>
<dbReference type="Gene3D" id="3.90.190.20">
    <property type="entry name" value="Mur ligase, C-terminal domain"/>
    <property type="match status" value="1"/>
</dbReference>
<dbReference type="Pfam" id="PF02875">
    <property type="entry name" value="Mur_ligase_C"/>
    <property type="match status" value="1"/>
</dbReference>
<evidence type="ECO:0000259" key="5">
    <source>
        <dbReference type="Pfam" id="PF02875"/>
    </source>
</evidence>
<dbReference type="GO" id="GO:0016881">
    <property type="term" value="F:acid-amino acid ligase activity"/>
    <property type="evidence" value="ECO:0007669"/>
    <property type="project" value="InterPro"/>
</dbReference>
<dbReference type="SUPFAM" id="SSF53244">
    <property type="entry name" value="MurD-like peptide ligases, peptide-binding domain"/>
    <property type="match status" value="1"/>
</dbReference>
<accession>A0A060CWK1</accession>
<evidence type="ECO:0000259" key="6">
    <source>
        <dbReference type="Pfam" id="PF08245"/>
    </source>
</evidence>
<organism evidence="7">
    <name type="scientific">uncultured bacterium contig00023(2014)</name>
    <dbReference type="NCBI Taxonomy" id="1465628"/>
    <lineage>
        <taxon>Bacteria</taxon>
        <taxon>environmental samples</taxon>
    </lineage>
</organism>
<dbReference type="AlphaFoldDB" id="A0A060CWK1"/>
<feature type="transmembrane region" description="Helical" evidence="4">
    <location>
        <begin position="71"/>
        <end position="88"/>
    </location>
</feature>
<name>A0A060CWK1_9BACT</name>
<dbReference type="InterPro" id="IPR036565">
    <property type="entry name" value="Mur-like_cat_sf"/>
</dbReference>
<dbReference type="GO" id="GO:0005524">
    <property type="term" value="F:ATP binding"/>
    <property type="evidence" value="ECO:0007669"/>
    <property type="project" value="UniProtKB-KW"/>
</dbReference>
<evidence type="ECO:0000256" key="2">
    <source>
        <dbReference type="ARBA" id="ARBA00022741"/>
    </source>
</evidence>
<dbReference type="SUPFAM" id="SSF53623">
    <property type="entry name" value="MurD-like peptide ligases, catalytic domain"/>
    <property type="match status" value="1"/>
</dbReference>
<dbReference type="Pfam" id="PF08245">
    <property type="entry name" value="Mur_ligase_M"/>
    <property type="match status" value="1"/>
</dbReference>
<dbReference type="PANTHER" id="PTHR43024">
    <property type="entry name" value="UDP-N-ACETYLMURAMOYL-TRIPEPTIDE--D-ALANYL-D-ALANINE LIGASE"/>
    <property type="match status" value="1"/>
</dbReference>
<dbReference type="InterPro" id="IPR013221">
    <property type="entry name" value="Mur_ligase_cen"/>
</dbReference>